<dbReference type="InterPro" id="IPR051803">
    <property type="entry name" value="TA_system_RelE-like_toxin"/>
</dbReference>
<dbReference type="InterPro" id="IPR007712">
    <property type="entry name" value="RelE/ParE_toxin"/>
</dbReference>
<keyword evidence="4" id="KW-1185">Reference proteome</keyword>
<evidence type="ECO:0000256" key="2">
    <source>
        <dbReference type="ARBA" id="ARBA00022649"/>
    </source>
</evidence>
<dbReference type="RefSeq" id="WP_205280648.1">
    <property type="nucleotide sequence ID" value="NZ_JAFFPU010000066.1"/>
</dbReference>
<name>A0ABS2UFU0_9LEPT</name>
<proteinExistence type="inferred from homology"/>
<dbReference type="Gene3D" id="3.30.2310.20">
    <property type="entry name" value="RelE-like"/>
    <property type="match status" value="1"/>
</dbReference>
<dbReference type="PANTHER" id="PTHR33755:SF5">
    <property type="entry name" value="TYPE II TOXIN-ANTITOXIN SYSTEM RELE_PARE FAMILY TOXIN"/>
    <property type="match status" value="1"/>
</dbReference>
<protein>
    <submittedName>
        <fullName evidence="3">Type II toxin-antitoxin system RelE/ParE family toxin</fullName>
    </submittedName>
</protein>
<dbReference type="Proteomes" id="UP000724686">
    <property type="component" value="Unassembled WGS sequence"/>
</dbReference>
<dbReference type="InterPro" id="IPR035093">
    <property type="entry name" value="RelE/ParE_toxin_dom_sf"/>
</dbReference>
<dbReference type="EMBL" id="JAFFPU010000066">
    <property type="protein sequence ID" value="MBM9578659.1"/>
    <property type="molecule type" value="Genomic_DNA"/>
</dbReference>
<comment type="caution">
    <text evidence="3">The sequence shown here is derived from an EMBL/GenBank/DDBJ whole genome shotgun (WGS) entry which is preliminary data.</text>
</comment>
<dbReference type="SUPFAM" id="SSF143011">
    <property type="entry name" value="RelE-like"/>
    <property type="match status" value="1"/>
</dbReference>
<evidence type="ECO:0000313" key="4">
    <source>
        <dbReference type="Proteomes" id="UP000724686"/>
    </source>
</evidence>
<reference evidence="3 4" key="1">
    <citation type="submission" date="2021-02" db="EMBL/GenBank/DDBJ databases">
        <title>Leptospira ainlahdjerensis sp. nov., Leptospira ainazelensis sp. nov., Leptospira abararensis sp. nov. and Leptospira chreensis sp. nov., four new species isolated from water sources in Algeria.</title>
        <authorList>
            <person name="Amara Korba A."/>
            <person name="Kainiu M."/>
            <person name="Vincent A.T."/>
            <person name="Mariet J.-F."/>
            <person name="Veyrier F.J."/>
            <person name="Goarant C."/>
            <person name="Picardeau M."/>
        </authorList>
    </citation>
    <scope>NUCLEOTIDE SEQUENCE [LARGE SCALE GENOMIC DNA]</scope>
    <source>
        <strain evidence="3 4">201903070</strain>
    </source>
</reference>
<dbReference type="PANTHER" id="PTHR33755">
    <property type="entry name" value="TOXIN PARE1-RELATED"/>
    <property type="match status" value="1"/>
</dbReference>
<accession>A0ABS2UFU0</accession>
<keyword evidence="2" id="KW-1277">Toxin-antitoxin system</keyword>
<gene>
    <name evidence="3" type="ORF">JWG45_16050</name>
</gene>
<comment type="similarity">
    <text evidence="1">Belongs to the RelE toxin family.</text>
</comment>
<sequence length="97" mass="11463">MAQEIVWSLRAKSDLQDIYDYITKDSEIYALNVINRIIDTIENIPSFPLMGRVVPEFNIENLRERISGNYRIVYRLNKFQNIEIVTIHHSARLLNNL</sequence>
<dbReference type="NCBIfam" id="TIGR02385">
    <property type="entry name" value="RelE_StbE"/>
    <property type="match status" value="1"/>
</dbReference>
<evidence type="ECO:0000313" key="3">
    <source>
        <dbReference type="EMBL" id="MBM9578659.1"/>
    </source>
</evidence>
<dbReference type="Pfam" id="PF05016">
    <property type="entry name" value="ParE_toxin"/>
    <property type="match status" value="1"/>
</dbReference>
<evidence type="ECO:0000256" key="1">
    <source>
        <dbReference type="ARBA" id="ARBA00006226"/>
    </source>
</evidence>
<organism evidence="3 4">
    <name type="scientific">Leptospira ainlahdjerensis</name>
    <dbReference type="NCBI Taxonomy" id="2810033"/>
    <lineage>
        <taxon>Bacteria</taxon>
        <taxon>Pseudomonadati</taxon>
        <taxon>Spirochaetota</taxon>
        <taxon>Spirochaetia</taxon>
        <taxon>Leptospirales</taxon>
        <taxon>Leptospiraceae</taxon>
        <taxon>Leptospira</taxon>
    </lineage>
</organism>